<dbReference type="SUPFAM" id="SSF52540">
    <property type="entry name" value="P-loop containing nucleoside triphosphate hydrolases"/>
    <property type="match status" value="1"/>
</dbReference>
<organism evidence="3">
    <name type="scientific">hydrothermal vent metagenome</name>
    <dbReference type="NCBI Taxonomy" id="652676"/>
    <lineage>
        <taxon>unclassified sequences</taxon>
        <taxon>metagenomes</taxon>
        <taxon>ecological metagenomes</taxon>
    </lineage>
</organism>
<sequence>MDLRELLKLTIDRKASDLHLTTDSHPILRINGQLSLIDQQPILSKDQLKKSIYSLLTDDQKEKFEKDRELDFSLALEDLERFRVNVHIQRGSVEAAFRRIPLYVPDISDLGLPNAIVDFSRKPNGLVLITGITGSGKTTTLASMINIINEERACMIMCVEDPIEYVHKNKKSVIKQREIYSDTHSFSEALKRCLRQDPDVIVVGEMRDLETISTALTAAETGHLVLATLHTPDAPQTIERIIDVFPSHQQQQVRIQISAALQGVVCQTLIPRADGLGRVLASEVLVATPAIRNLIREQAVEQIPTSIQTGISFGMHTMDMSLKILYENGLISYEDAITRVKSKEEFEQLLNQGNS</sequence>
<dbReference type="PANTHER" id="PTHR30486">
    <property type="entry name" value="TWITCHING MOTILITY PROTEIN PILT"/>
    <property type="match status" value="1"/>
</dbReference>
<dbReference type="GO" id="GO:0005524">
    <property type="term" value="F:ATP binding"/>
    <property type="evidence" value="ECO:0007669"/>
    <property type="project" value="InterPro"/>
</dbReference>
<dbReference type="SMART" id="SM00382">
    <property type="entry name" value="AAA"/>
    <property type="match status" value="1"/>
</dbReference>
<reference evidence="3" key="1">
    <citation type="submission" date="2018-06" db="EMBL/GenBank/DDBJ databases">
        <authorList>
            <person name="Zhirakovskaya E."/>
        </authorList>
    </citation>
    <scope>NUCLEOTIDE SEQUENCE</scope>
</reference>
<feature type="domain" description="Bacterial type II secretion system protein E" evidence="2">
    <location>
        <begin position="194"/>
        <end position="208"/>
    </location>
</feature>
<evidence type="ECO:0000259" key="2">
    <source>
        <dbReference type="PROSITE" id="PS00662"/>
    </source>
</evidence>
<dbReference type="CDD" id="cd01131">
    <property type="entry name" value="PilT"/>
    <property type="match status" value="1"/>
</dbReference>
<proteinExistence type="inferred from homology"/>
<comment type="similarity">
    <text evidence="1">Belongs to the GSP E family.</text>
</comment>
<dbReference type="InterPro" id="IPR006321">
    <property type="entry name" value="PilT/PilU"/>
</dbReference>
<dbReference type="InterPro" id="IPR027417">
    <property type="entry name" value="P-loop_NTPase"/>
</dbReference>
<accession>A0A3B1D4R5</accession>
<evidence type="ECO:0000256" key="1">
    <source>
        <dbReference type="ARBA" id="ARBA00006611"/>
    </source>
</evidence>
<dbReference type="InterPro" id="IPR001482">
    <property type="entry name" value="T2SS/T4SS_dom"/>
</dbReference>
<dbReference type="PROSITE" id="PS00662">
    <property type="entry name" value="T2SP_E"/>
    <property type="match status" value="1"/>
</dbReference>
<dbReference type="EMBL" id="UOGJ01000120">
    <property type="protein sequence ID" value="VAX37159.1"/>
    <property type="molecule type" value="Genomic_DNA"/>
</dbReference>
<gene>
    <name evidence="3" type="ORF">MNBD_UNCLBAC01-768</name>
</gene>
<dbReference type="NCBIfam" id="TIGR01420">
    <property type="entry name" value="pilT_fam"/>
    <property type="match status" value="1"/>
</dbReference>
<dbReference type="Gene3D" id="3.30.450.90">
    <property type="match status" value="1"/>
</dbReference>
<dbReference type="Pfam" id="PF00437">
    <property type="entry name" value="T2SSE"/>
    <property type="match status" value="1"/>
</dbReference>
<protein>
    <submittedName>
        <fullName evidence="3">Twitching motility protein PilT</fullName>
    </submittedName>
</protein>
<dbReference type="GO" id="GO:0016887">
    <property type="term" value="F:ATP hydrolysis activity"/>
    <property type="evidence" value="ECO:0007669"/>
    <property type="project" value="InterPro"/>
</dbReference>
<dbReference type="InterPro" id="IPR050921">
    <property type="entry name" value="T4SS_GSP_E_ATPase"/>
</dbReference>
<dbReference type="Gene3D" id="3.40.50.300">
    <property type="entry name" value="P-loop containing nucleotide triphosphate hydrolases"/>
    <property type="match status" value="1"/>
</dbReference>
<name>A0A3B1D4R5_9ZZZZ</name>
<dbReference type="AlphaFoldDB" id="A0A3B1D4R5"/>
<evidence type="ECO:0000313" key="3">
    <source>
        <dbReference type="EMBL" id="VAX37159.1"/>
    </source>
</evidence>
<dbReference type="InterPro" id="IPR003593">
    <property type="entry name" value="AAA+_ATPase"/>
</dbReference>